<dbReference type="GO" id="GO:0006284">
    <property type="term" value="P:base-excision repair"/>
    <property type="evidence" value="ECO:0007669"/>
    <property type="project" value="TreeGrafter"/>
</dbReference>
<dbReference type="GO" id="GO:0008270">
    <property type="term" value="F:zinc ion binding"/>
    <property type="evidence" value="ECO:0007669"/>
    <property type="project" value="InterPro"/>
</dbReference>
<keyword evidence="3" id="KW-1185">Reference proteome</keyword>
<proteinExistence type="predicted"/>
<dbReference type="Proteomes" id="UP000183954">
    <property type="component" value="Unassembled WGS sequence"/>
</dbReference>
<gene>
    <name evidence="2" type="ORF">SAMN02746098_05012</name>
</gene>
<evidence type="ECO:0000313" key="2">
    <source>
        <dbReference type="EMBL" id="SHJ01730.1"/>
    </source>
</evidence>
<dbReference type="InterPro" id="IPR036237">
    <property type="entry name" value="Xyl_isomerase-like_sf"/>
</dbReference>
<sequence length="275" mass="30856">MIIMDTLLFGISGLPLGNGYTKFSYASGIDYAKSIGLDAMELLFVRNVNVTDNNKGLILQAKLKNDFYLSAHGSHYINLNANESDRQEQSIERILKALEGLAKVGGRSLIFHPGFYLGVPKEDAYKTIRDNLLRLPLTGVDYRLETTGKGTQFGTLEELVSLCKEISSCKLCIDFSHIHARYNGKLKGFNDFAIILQYVFDELGKSALEDLHIHMGGVNYNEKGERNHLPLLESDFNYVDCLKAIKYFNVKGCIIAEGPMVEKDALLLKETFERL</sequence>
<dbReference type="GO" id="GO:0008081">
    <property type="term" value="F:phosphoric diester hydrolase activity"/>
    <property type="evidence" value="ECO:0007669"/>
    <property type="project" value="TreeGrafter"/>
</dbReference>
<dbReference type="SMART" id="SM00518">
    <property type="entry name" value="AP2Ec"/>
    <property type="match status" value="1"/>
</dbReference>
<dbReference type="SUPFAM" id="SSF51658">
    <property type="entry name" value="Xylose isomerase-like"/>
    <property type="match status" value="1"/>
</dbReference>
<evidence type="ECO:0000259" key="1">
    <source>
        <dbReference type="Pfam" id="PF01261"/>
    </source>
</evidence>
<dbReference type="FunFam" id="3.20.20.150:FF:000017">
    <property type="entry name" value="Endonuclease IV related protein"/>
    <property type="match status" value="1"/>
</dbReference>
<dbReference type="Gene3D" id="3.20.20.150">
    <property type="entry name" value="Divalent-metal-dependent TIM barrel enzymes"/>
    <property type="match status" value="1"/>
</dbReference>
<name>A0A1M6FVU8_9FIRM</name>
<dbReference type="PANTHER" id="PTHR21445:SF0">
    <property type="entry name" value="APURINIC-APYRIMIDINIC ENDONUCLEASE"/>
    <property type="match status" value="1"/>
</dbReference>
<dbReference type="EMBL" id="FQXJ01000033">
    <property type="protein sequence ID" value="SHJ01730.1"/>
    <property type="molecule type" value="Genomic_DNA"/>
</dbReference>
<dbReference type="GO" id="GO:0003677">
    <property type="term" value="F:DNA binding"/>
    <property type="evidence" value="ECO:0007669"/>
    <property type="project" value="InterPro"/>
</dbReference>
<dbReference type="PANTHER" id="PTHR21445">
    <property type="entry name" value="ENDONUCLEASE IV ENDODEOXYRIBONUCLEASE IV"/>
    <property type="match status" value="1"/>
</dbReference>
<evidence type="ECO:0000313" key="3">
    <source>
        <dbReference type="Proteomes" id="UP000183954"/>
    </source>
</evidence>
<dbReference type="Pfam" id="PF01261">
    <property type="entry name" value="AP_endonuc_2"/>
    <property type="match status" value="1"/>
</dbReference>
<feature type="domain" description="Xylose isomerase-like TIM barrel" evidence="1">
    <location>
        <begin position="29"/>
        <end position="266"/>
    </location>
</feature>
<dbReference type="InterPro" id="IPR013022">
    <property type="entry name" value="Xyl_isomerase-like_TIM-brl"/>
</dbReference>
<dbReference type="STRING" id="1121420.SAMN02746098_05012"/>
<dbReference type="GO" id="GO:0003906">
    <property type="term" value="F:DNA-(apurinic or apyrimidinic site) endonuclease activity"/>
    <property type="evidence" value="ECO:0007669"/>
    <property type="project" value="TreeGrafter"/>
</dbReference>
<accession>A0A1M6FVU8</accession>
<organism evidence="2 3">
    <name type="scientific">Desulfosporosinus lacus DSM 15449</name>
    <dbReference type="NCBI Taxonomy" id="1121420"/>
    <lineage>
        <taxon>Bacteria</taxon>
        <taxon>Bacillati</taxon>
        <taxon>Bacillota</taxon>
        <taxon>Clostridia</taxon>
        <taxon>Eubacteriales</taxon>
        <taxon>Desulfitobacteriaceae</taxon>
        <taxon>Desulfosporosinus</taxon>
    </lineage>
</organism>
<reference evidence="3" key="1">
    <citation type="submission" date="2016-11" db="EMBL/GenBank/DDBJ databases">
        <authorList>
            <person name="Varghese N."/>
            <person name="Submissions S."/>
        </authorList>
    </citation>
    <scope>NUCLEOTIDE SEQUENCE [LARGE SCALE GENOMIC DNA]</scope>
    <source>
        <strain evidence="3">DSM 15449</strain>
    </source>
</reference>
<dbReference type="AlphaFoldDB" id="A0A1M6FVU8"/>
<dbReference type="CDD" id="cd00019">
    <property type="entry name" value="AP2Ec"/>
    <property type="match status" value="1"/>
</dbReference>
<protein>
    <submittedName>
        <fullName evidence="2">Deoxyribonuclease-4</fullName>
    </submittedName>
</protein>
<dbReference type="InterPro" id="IPR001719">
    <property type="entry name" value="AP_endonuc_2"/>
</dbReference>